<dbReference type="OMA" id="KVISSNW"/>
<dbReference type="GO" id="GO:0016887">
    <property type="term" value="F:ATP hydrolysis activity"/>
    <property type="evidence" value="ECO:0007669"/>
    <property type="project" value="InterPro"/>
</dbReference>
<protein>
    <recommendedName>
        <fullName evidence="1">AAA+ ATPase domain-containing protein</fullName>
    </recommendedName>
</protein>
<dbReference type="Gene3D" id="3.40.50.300">
    <property type="entry name" value="P-loop containing nucleotide triphosphate hydrolases"/>
    <property type="match status" value="1"/>
</dbReference>
<dbReference type="GO" id="GO:0004842">
    <property type="term" value="F:ubiquitin-protein transferase activity"/>
    <property type="evidence" value="ECO:0007669"/>
    <property type="project" value="InterPro"/>
</dbReference>
<dbReference type="SUPFAM" id="SSF52540">
    <property type="entry name" value="P-loop containing nucleoside triphosphate hydrolases"/>
    <property type="match status" value="1"/>
</dbReference>
<evidence type="ECO:0000313" key="3">
    <source>
        <dbReference type="Proteomes" id="UP000023152"/>
    </source>
</evidence>
<organism evidence="2 3">
    <name type="scientific">Reticulomyxa filosa</name>
    <dbReference type="NCBI Taxonomy" id="46433"/>
    <lineage>
        <taxon>Eukaryota</taxon>
        <taxon>Sar</taxon>
        <taxon>Rhizaria</taxon>
        <taxon>Retaria</taxon>
        <taxon>Foraminifera</taxon>
        <taxon>Monothalamids</taxon>
        <taxon>Reticulomyxidae</taxon>
        <taxon>Reticulomyxa</taxon>
    </lineage>
</organism>
<dbReference type="CDD" id="cd00009">
    <property type="entry name" value="AAA"/>
    <property type="match status" value="1"/>
</dbReference>
<dbReference type="OrthoDB" id="2400221at2759"/>
<dbReference type="EMBL" id="ASPP01046353">
    <property type="protein sequence ID" value="ETN98579.1"/>
    <property type="molecule type" value="Genomic_DNA"/>
</dbReference>
<accession>X6LCU6</accession>
<gene>
    <name evidence="2" type="ORF">RFI_38913</name>
</gene>
<dbReference type="Pfam" id="PF07728">
    <property type="entry name" value="AAA_5"/>
    <property type="match status" value="1"/>
</dbReference>
<proteinExistence type="predicted"/>
<reference evidence="2 3" key="1">
    <citation type="journal article" date="2013" name="Curr. Biol.">
        <title>The Genome of the Foraminiferan Reticulomyxa filosa.</title>
        <authorList>
            <person name="Glockner G."/>
            <person name="Hulsmann N."/>
            <person name="Schleicher M."/>
            <person name="Noegel A.A."/>
            <person name="Eichinger L."/>
            <person name="Gallinger C."/>
            <person name="Pawlowski J."/>
            <person name="Sierra R."/>
            <person name="Euteneuer U."/>
            <person name="Pillet L."/>
            <person name="Moustafa A."/>
            <person name="Platzer M."/>
            <person name="Groth M."/>
            <person name="Szafranski K."/>
            <person name="Schliwa M."/>
        </authorList>
    </citation>
    <scope>NUCLEOTIDE SEQUENCE [LARGE SCALE GENOMIC DNA]</scope>
</reference>
<keyword evidence="3" id="KW-1185">Reference proteome</keyword>
<dbReference type="PANTHER" id="PTHR22605">
    <property type="entry name" value="RZ-TYPE DOMAIN-CONTAINING PROTEIN"/>
    <property type="match status" value="1"/>
</dbReference>
<dbReference type="AlphaFoldDB" id="X6LCU6"/>
<feature type="non-terminal residue" evidence="2">
    <location>
        <position position="310"/>
    </location>
</feature>
<feature type="domain" description="AAA+ ATPase" evidence="1">
    <location>
        <begin position="10"/>
        <end position="143"/>
    </location>
</feature>
<sequence>MVAIAQQIRSDTPVILMGETGCGKTSLIKCLAKVANVKLEAVDVHGGFTRTDIRQIVRDCTEQFNMQGLKEMWIFLDEINTSPDLGWFKELICNHTIDGINIPKAVKIIGACNPYRRRRFDGHVKESVSKDPLSQYVYRVFPLPETMKEYVWQFGRLSNLDEKQYILEMTKKTIARLYPKKSQKWSSSIPSIVRKISISQNFLRKNLQDKAIVSLRDVARCLSTYSWLRRRSSKTYAVSNWSGKCLTIALGLCYYFKLNKKEREDYNKVISSNWGTPFDRQLQEEIDTLCNCFEIPSGVARNQALKENLF</sequence>
<dbReference type="GO" id="GO:0005524">
    <property type="term" value="F:ATP binding"/>
    <property type="evidence" value="ECO:0007669"/>
    <property type="project" value="InterPro"/>
</dbReference>
<dbReference type="InterPro" id="IPR011704">
    <property type="entry name" value="ATPase_dyneun-rel_AAA"/>
</dbReference>
<dbReference type="Proteomes" id="UP000023152">
    <property type="component" value="Unassembled WGS sequence"/>
</dbReference>
<name>X6LCU6_RETFI</name>
<dbReference type="InterPro" id="IPR003593">
    <property type="entry name" value="AAA+_ATPase"/>
</dbReference>
<comment type="caution">
    <text evidence="2">The sequence shown here is derived from an EMBL/GenBank/DDBJ whole genome shotgun (WGS) entry which is preliminary data.</text>
</comment>
<evidence type="ECO:0000313" key="2">
    <source>
        <dbReference type="EMBL" id="ETN98579.1"/>
    </source>
</evidence>
<dbReference type="PANTHER" id="PTHR22605:SF1">
    <property type="entry name" value="RZ-TYPE DOMAIN-CONTAINING PROTEIN"/>
    <property type="match status" value="1"/>
</dbReference>
<dbReference type="InterPro" id="IPR027417">
    <property type="entry name" value="P-loop_NTPase"/>
</dbReference>
<evidence type="ECO:0000259" key="1">
    <source>
        <dbReference type="SMART" id="SM00382"/>
    </source>
</evidence>
<dbReference type="SMART" id="SM00382">
    <property type="entry name" value="AAA"/>
    <property type="match status" value="1"/>
</dbReference>
<dbReference type="InterPro" id="IPR031248">
    <property type="entry name" value="RNF213"/>
</dbReference>